<keyword evidence="3" id="KW-1003">Cell membrane</keyword>
<feature type="transmembrane region" description="Helical" evidence="13">
    <location>
        <begin position="147"/>
        <end position="166"/>
    </location>
</feature>
<comment type="similarity">
    <text evidence="2">Belongs to the N-Me-Phe pilin family.</text>
</comment>
<evidence type="ECO:0000256" key="12">
    <source>
        <dbReference type="RuleBase" id="RU003983"/>
    </source>
</evidence>
<comment type="subcellular location">
    <subcellularLocation>
        <location evidence="1">Cell membrane</location>
        <topology evidence="1">Multi-pass membrane protein</topology>
    </subcellularLocation>
</comment>
<keyword evidence="5 13" id="KW-0812">Transmembrane</keyword>
<proteinExistence type="inferred from homology"/>
<evidence type="ECO:0000313" key="16">
    <source>
        <dbReference type="Proteomes" id="UP001589814"/>
    </source>
</evidence>
<keyword evidence="16" id="KW-1185">Reference proteome</keyword>
<evidence type="ECO:0000256" key="4">
    <source>
        <dbReference type="ARBA" id="ARBA00022670"/>
    </source>
</evidence>
<dbReference type="EMBL" id="JBHLVX010000049">
    <property type="protein sequence ID" value="MFC0268732.1"/>
    <property type="molecule type" value="Genomic_DNA"/>
</dbReference>
<dbReference type="EC" id="3.4.24.-" evidence="15"/>
<evidence type="ECO:0000256" key="10">
    <source>
        <dbReference type="ARBA" id="ARBA00023049"/>
    </source>
</evidence>
<accession>A0ABV6G4X7</accession>
<evidence type="ECO:0000256" key="7">
    <source>
        <dbReference type="ARBA" id="ARBA00022801"/>
    </source>
</evidence>
<keyword evidence="11 13" id="KW-0472">Membrane</keyword>
<feature type="domain" description="Peptidase M48" evidence="14">
    <location>
        <begin position="71"/>
        <end position="148"/>
    </location>
</feature>
<keyword evidence="10 12" id="KW-0482">Metalloprotease</keyword>
<dbReference type="InterPro" id="IPR050083">
    <property type="entry name" value="HtpX_protease"/>
</dbReference>
<evidence type="ECO:0000256" key="11">
    <source>
        <dbReference type="ARBA" id="ARBA00023136"/>
    </source>
</evidence>
<dbReference type="Proteomes" id="UP001589814">
    <property type="component" value="Unassembled WGS sequence"/>
</dbReference>
<dbReference type="PANTHER" id="PTHR43221">
    <property type="entry name" value="PROTEASE HTPX"/>
    <property type="match status" value="1"/>
</dbReference>
<dbReference type="RefSeq" id="WP_019953003.1">
    <property type="nucleotide sequence ID" value="NZ_JBHLVX010000049.1"/>
</dbReference>
<dbReference type="InterPro" id="IPR001915">
    <property type="entry name" value="Peptidase_M48"/>
</dbReference>
<protein>
    <submittedName>
        <fullName evidence="15">M48 family metallopeptidase</fullName>
        <ecNumber evidence="15">3.4.24.-</ecNumber>
    </submittedName>
</protein>
<keyword evidence="6" id="KW-0479">Metal-binding</keyword>
<evidence type="ECO:0000256" key="2">
    <source>
        <dbReference type="ARBA" id="ARBA00005233"/>
    </source>
</evidence>
<evidence type="ECO:0000313" key="15">
    <source>
        <dbReference type="EMBL" id="MFC0268732.1"/>
    </source>
</evidence>
<feature type="transmembrane region" description="Helical" evidence="13">
    <location>
        <begin position="12"/>
        <end position="30"/>
    </location>
</feature>
<evidence type="ECO:0000256" key="5">
    <source>
        <dbReference type="ARBA" id="ARBA00022692"/>
    </source>
</evidence>
<comment type="caution">
    <text evidence="15">The sequence shown here is derived from an EMBL/GenBank/DDBJ whole genome shotgun (WGS) entry which is preliminary data.</text>
</comment>
<dbReference type="Gene3D" id="3.30.2010.10">
    <property type="entry name" value="Metalloproteases ('zincins'), catalytic domain"/>
    <property type="match status" value="1"/>
</dbReference>
<dbReference type="InterPro" id="IPR045584">
    <property type="entry name" value="Pilin-like"/>
</dbReference>
<evidence type="ECO:0000259" key="14">
    <source>
        <dbReference type="Pfam" id="PF01435"/>
    </source>
</evidence>
<dbReference type="Gene3D" id="3.30.700.10">
    <property type="entry name" value="Glycoprotein, Type 4 Pilin"/>
    <property type="match status" value="1"/>
</dbReference>
<evidence type="ECO:0000256" key="6">
    <source>
        <dbReference type="ARBA" id="ARBA00022723"/>
    </source>
</evidence>
<dbReference type="GO" id="GO:0016787">
    <property type="term" value="F:hydrolase activity"/>
    <property type="evidence" value="ECO:0007669"/>
    <property type="project" value="UniProtKB-KW"/>
</dbReference>
<organism evidence="15 16">
    <name type="scientific">Kushneria aurantia</name>
    <dbReference type="NCBI Taxonomy" id="504092"/>
    <lineage>
        <taxon>Bacteria</taxon>
        <taxon>Pseudomonadati</taxon>
        <taxon>Pseudomonadota</taxon>
        <taxon>Gammaproteobacteria</taxon>
        <taxon>Oceanospirillales</taxon>
        <taxon>Halomonadaceae</taxon>
        <taxon>Kushneria</taxon>
    </lineage>
</organism>
<evidence type="ECO:0000256" key="9">
    <source>
        <dbReference type="ARBA" id="ARBA00022989"/>
    </source>
</evidence>
<dbReference type="Pfam" id="PF01435">
    <property type="entry name" value="Peptidase_M48"/>
    <property type="match status" value="1"/>
</dbReference>
<sequence>MNFSLVYPGERRRFVLLMVIASILWISLSLVSLGLILIYLLLVGLVVFFAHSAFIAMIRGNGVKISAEQYPELAADIEACCWTLGIETPPQVYLLHADGLFNALATRFLRRHYVVLFSSVVDALAERPEALRFYIGHELGHIQRKHLALGPILAIAGWLPLLGAAYQRACEYTCDRYGLACCQDPDAAFAAVSALAAGESRWKTLNLSAYAAQRHDLKGFWTSLHELIGDYPWSTKRAHAILRLAEGEEPAQPRRHPLAWCFAAFFPRIPGFGGADVMVYLMIIGLSIAIGWDEFQAYQSRTQLANFVAQTDSDQAAVTAFALREKVWPETLDQLGIGMLRSTDDLHANIQLGIEGELRYTFVGYSHAGQSLTMTPYPVFDEQNILVGFDWSCWSEDLKTVLPDGCQRMAP</sequence>
<name>A0ABV6G4X7_9GAMM</name>
<keyword evidence="4 12" id="KW-0645">Protease</keyword>
<evidence type="ECO:0000256" key="1">
    <source>
        <dbReference type="ARBA" id="ARBA00004651"/>
    </source>
</evidence>
<gene>
    <name evidence="15" type="ORF">ACFFHW_12205</name>
</gene>
<keyword evidence="8 12" id="KW-0862">Zinc</keyword>
<dbReference type="PANTHER" id="PTHR43221:SF1">
    <property type="entry name" value="PROTEASE HTPX"/>
    <property type="match status" value="1"/>
</dbReference>
<feature type="transmembrane region" description="Helical" evidence="13">
    <location>
        <begin position="36"/>
        <end position="58"/>
    </location>
</feature>
<reference evidence="15 16" key="1">
    <citation type="submission" date="2024-09" db="EMBL/GenBank/DDBJ databases">
        <authorList>
            <person name="Sun Q."/>
            <person name="Mori K."/>
        </authorList>
    </citation>
    <scope>NUCLEOTIDE SEQUENCE [LARGE SCALE GENOMIC DNA]</scope>
    <source>
        <strain evidence="15 16">CCM 7415</strain>
    </source>
</reference>
<keyword evidence="7 12" id="KW-0378">Hydrolase</keyword>
<keyword evidence="9 13" id="KW-1133">Transmembrane helix</keyword>
<dbReference type="SUPFAM" id="SSF54523">
    <property type="entry name" value="Pili subunits"/>
    <property type="match status" value="1"/>
</dbReference>
<comment type="cofactor">
    <cofactor evidence="12">
        <name>Zn(2+)</name>
        <dbReference type="ChEBI" id="CHEBI:29105"/>
    </cofactor>
    <text evidence="12">Binds 1 zinc ion per subunit.</text>
</comment>
<evidence type="ECO:0000256" key="3">
    <source>
        <dbReference type="ARBA" id="ARBA00022475"/>
    </source>
</evidence>
<evidence type="ECO:0000256" key="8">
    <source>
        <dbReference type="ARBA" id="ARBA00022833"/>
    </source>
</evidence>
<dbReference type="Pfam" id="PF00114">
    <property type="entry name" value="Pilin"/>
    <property type="match status" value="1"/>
</dbReference>
<dbReference type="CDD" id="cd07325">
    <property type="entry name" value="M48_Ste24p_like"/>
    <property type="match status" value="1"/>
</dbReference>
<comment type="similarity">
    <text evidence="12">Belongs to the peptidase M48 family.</text>
</comment>
<dbReference type="InterPro" id="IPR001082">
    <property type="entry name" value="Pilin"/>
</dbReference>
<evidence type="ECO:0000256" key="13">
    <source>
        <dbReference type="SAM" id="Phobius"/>
    </source>
</evidence>